<dbReference type="GO" id="GO:0006302">
    <property type="term" value="P:double-strand break repair"/>
    <property type="evidence" value="ECO:0007669"/>
    <property type="project" value="TreeGrafter"/>
</dbReference>
<sequence length="872" mass="95214">MSSDIAVPEIGSEDHAGLDVIEESAFVDPRSLLADWANANDEWVRLLVSEVIMTGRSVGTSTIEKAYQLFRQEKALEKRELPAVPKLNIEARQDESAPPLILTQLSNVHGVNALTAGAVIEPHEGLTIIYGENGTGKTGYSRIFKALANSRTADTILGNIDSDITEVQSATLEFKLGDDTQTLTWMGDRGVSPFTRMSIFDSPAVRTHVDDALDYVYTPASLALFNDITTAIQAVAAQIDATIADLGSSGSDLLTRFQRGSTIYPLVETLGASTDLTDLKSKARSGEAVEKELDSLTQEVAALRANTMGTQITALKSQQRVLAQALSAADALLVFDRAAYNGALTKRARLTTDHETFRSELFAAADLPAEPDDTWNEFIEAGETYRQHLVDREAHDAGRCLYCRQPLSDPARALLTRYSTYLEDKISADIRANETAITGHKSQIAAIQSNDMTAFIKEHKDGDKADRPTFFDRVETIEGVRSAVATSVADGQPVDIKVADLVTSPRATVEAVLTTTGASITELEGQQQNRARVLGEKQTELLELKDAVELGKSWSLIEAQVKRAKEADRLGTLKRPLPSLGRSVTALAKTASDQLINQSFDALFLEECDALRTPVLNVQFVGREGKAQRRKVLSGKHKPSKVLSEGEQKVLALADFLAEARLAGITAPVIFDDPVSSLDHRRINEVAQRIALLANENQVLVFTHDILFATTLLNLTEKSKRCSLFQITDEGGKGKVVRATGLRTDSLNAIKGRINDAIQRAKTQDGEVRDALVRMAYSHVRAWCEVFTEEELLKGVTKRYRANVQMTTLPSINGGKLDEIGPKVAEIFEVACRYIDGHSQPLVTLGVSPTLTGLEQHWEELQALKKTNDGKA</sequence>
<evidence type="ECO:0000256" key="3">
    <source>
        <dbReference type="ARBA" id="ARBA00023236"/>
    </source>
</evidence>
<dbReference type="SUPFAM" id="SSF52540">
    <property type="entry name" value="P-loop containing nucleoside triphosphate hydrolases"/>
    <property type="match status" value="1"/>
</dbReference>
<evidence type="ECO:0000313" key="6">
    <source>
        <dbReference type="Proteomes" id="UP000005845"/>
    </source>
</evidence>
<dbReference type="GO" id="GO:0009432">
    <property type="term" value="P:SOS response"/>
    <property type="evidence" value="ECO:0007669"/>
    <property type="project" value="UniProtKB-KW"/>
</dbReference>
<keyword evidence="3" id="KW-0742">SOS response</keyword>
<name>H5U6N0_9ACTN</name>
<dbReference type="PANTHER" id="PTHR32182">
    <property type="entry name" value="DNA REPLICATION AND REPAIR PROTEIN RECF"/>
    <property type="match status" value="1"/>
</dbReference>
<feature type="domain" description="Protein CR006 P-loop" evidence="4">
    <location>
        <begin position="395"/>
        <end position="735"/>
    </location>
</feature>
<dbReference type="eggNOG" id="COG0419">
    <property type="taxonomic scope" value="Bacteria"/>
</dbReference>
<dbReference type="Proteomes" id="UP000005845">
    <property type="component" value="Unassembled WGS sequence"/>
</dbReference>
<proteinExistence type="predicted"/>
<dbReference type="RefSeq" id="WP_005208789.1">
    <property type="nucleotide sequence ID" value="NZ_BAFC01000127.1"/>
</dbReference>
<keyword evidence="2" id="KW-0234">DNA repair</keyword>
<keyword evidence="1" id="KW-0227">DNA damage</keyword>
<comment type="caution">
    <text evidence="5">The sequence shown here is derived from an EMBL/GenBank/DDBJ whole genome shotgun (WGS) entry which is preliminary data.</text>
</comment>
<evidence type="ECO:0000259" key="4">
    <source>
        <dbReference type="Pfam" id="PF13166"/>
    </source>
</evidence>
<dbReference type="GO" id="GO:0000731">
    <property type="term" value="P:DNA synthesis involved in DNA repair"/>
    <property type="evidence" value="ECO:0007669"/>
    <property type="project" value="TreeGrafter"/>
</dbReference>
<dbReference type="EMBL" id="BAFC01000127">
    <property type="protein sequence ID" value="GAB41388.1"/>
    <property type="molecule type" value="Genomic_DNA"/>
</dbReference>
<dbReference type="Pfam" id="PF13166">
    <property type="entry name" value="AAA_13"/>
    <property type="match status" value="1"/>
</dbReference>
<keyword evidence="6" id="KW-1185">Reference proteome</keyword>
<dbReference type="Gene3D" id="3.40.50.300">
    <property type="entry name" value="P-loop containing nucleotide triphosphate hydrolases"/>
    <property type="match status" value="2"/>
</dbReference>
<organism evidence="5 6">
    <name type="scientific">Gordonia sputi NBRC 100414</name>
    <dbReference type="NCBI Taxonomy" id="1089453"/>
    <lineage>
        <taxon>Bacteria</taxon>
        <taxon>Bacillati</taxon>
        <taxon>Actinomycetota</taxon>
        <taxon>Actinomycetes</taxon>
        <taxon>Mycobacteriales</taxon>
        <taxon>Gordoniaceae</taxon>
        <taxon>Gordonia</taxon>
    </lineage>
</organism>
<protein>
    <recommendedName>
        <fullName evidence="4">Protein CR006 P-loop domain-containing protein</fullName>
    </recommendedName>
</protein>
<dbReference type="InterPro" id="IPR027417">
    <property type="entry name" value="P-loop_NTPase"/>
</dbReference>
<evidence type="ECO:0000256" key="2">
    <source>
        <dbReference type="ARBA" id="ARBA00023204"/>
    </source>
</evidence>
<dbReference type="PANTHER" id="PTHR32182:SF0">
    <property type="entry name" value="DNA REPLICATION AND REPAIR PROTEIN RECF"/>
    <property type="match status" value="1"/>
</dbReference>
<accession>H5U6N0</accession>
<dbReference type="AlphaFoldDB" id="H5U6N0"/>
<reference evidence="5 6" key="1">
    <citation type="submission" date="2012-02" db="EMBL/GenBank/DDBJ databases">
        <title>Whole genome shotgun sequence of Gordonia sputi NBRC 100414.</title>
        <authorList>
            <person name="Yoshida I."/>
            <person name="Hosoyama A."/>
            <person name="Tsuchikane K."/>
            <person name="Katsumata H."/>
            <person name="Yamazaki S."/>
            <person name="Fujita N."/>
        </authorList>
    </citation>
    <scope>NUCLEOTIDE SEQUENCE [LARGE SCALE GENOMIC DNA]</scope>
    <source>
        <strain evidence="5 6">NBRC 100414</strain>
    </source>
</reference>
<dbReference type="InterPro" id="IPR026866">
    <property type="entry name" value="CR006_AAA"/>
</dbReference>
<evidence type="ECO:0000313" key="5">
    <source>
        <dbReference type="EMBL" id="GAB41388.1"/>
    </source>
</evidence>
<dbReference type="CDD" id="cd00267">
    <property type="entry name" value="ABC_ATPase"/>
    <property type="match status" value="1"/>
</dbReference>
<evidence type="ECO:0000256" key="1">
    <source>
        <dbReference type="ARBA" id="ARBA00022763"/>
    </source>
</evidence>
<gene>
    <name evidence="5" type="ORF">GOSPT_129_00350</name>
</gene>